<organism evidence="2 3">
    <name type="scientific">Mycena pura</name>
    <dbReference type="NCBI Taxonomy" id="153505"/>
    <lineage>
        <taxon>Eukaryota</taxon>
        <taxon>Fungi</taxon>
        <taxon>Dikarya</taxon>
        <taxon>Basidiomycota</taxon>
        <taxon>Agaricomycotina</taxon>
        <taxon>Agaricomycetes</taxon>
        <taxon>Agaricomycetidae</taxon>
        <taxon>Agaricales</taxon>
        <taxon>Marasmiineae</taxon>
        <taxon>Mycenaceae</taxon>
        <taxon>Mycena</taxon>
    </lineage>
</organism>
<evidence type="ECO:0000313" key="3">
    <source>
        <dbReference type="Proteomes" id="UP001219525"/>
    </source>
</evidence>
<reference evidence="2" key="1">
    <citation type="submission" date="2023-03" db="EMBL/GenBank/DDBJ databases">
        <title>Massive genome expansion in bonnet fungi (Mycena s.s.) driven by repeated elements and novel gene families across ecological guilds.</title>
        <authorList>
            <consortium name="Lawrence Berkeley National Laboratory"/>
            <person name="Harder C.B."/>
            <person name="Miyauchi S."/>
            <person name="Viragh M."/>
            <person name="Kuo A."/>
            <person name="Thoen E."/>
            <person name="Andreopoulos B."/>
            <person name="Lu D."/>
            <person name="Skrede I."/>
            <person name="Drula E."/>
            <person name="Henrissat B."/>
            <person name="Morin E."/>
            <person name="Kohler A."/>
            <person name="Barry K."/>
            <person name="LaButti K."/>
            <person name="Morin E."/>
            <person name="Salamov A."/>
            <person name="Lipzen A."/>
            <person name="Mereny Z."/>
            <person name="Hegedus B."/>
            <person name="Baldrian P."/>
            <person name="Stursova M."/>
            <person name="Weitz H."/>
            <person name="Taylor A."/>
            <person name="Grigoriev I.V."/>
            <person name="Nagy L.G."/>
            <person name="Martin F."/>
            <person name="Kauserud H."/>
        </authorList>
    </citation>
    <scope>NUCLEOTIDE SEQUENCE</scope>
    <source>
        <strain evidence="2">9144</strain>
    </source>
</reference>
<sequence>MVVASIAPPLLCPPSTSRSPALFACPSCATARCLLPAVCGAAKDPARCCTLPRPLAPPVARCTPPVARARRQSLAPAACCLSRCLRRAKTLSSLLLRLHVAHYTPVLAPAGSFLTLGSFLTPCTAAARNRHAPTACAGPLSTPHAAGAPAHAPRSILLARARSGHPAPPPLRSAPRTLLRACAGSLSTSHVCAGLFLTPRAATLHRPALVIDTRRPRCPLTPRATALHCSRTLPWACAGSCPPAHMGACVGSFSIPDVCTRFDTRRRRALDSNAQRGGAVTLCDAASGLRQHEDLRPARGGQLSMMPPASWRPWSA</sequence>
<gene>
    <name evidence="2" type="ORF">GGX14DRAFT_562716</name>
</gene>
<dbReference type="EMBL" id="JARJCW010000017">
    <property type="protein sequence ID" value="KAJ7215506.1"/>
    <property type="molecule type" value="Genomic_DNA"/>
</dbReference>
<evidence type="ECO:0000313" key="2">
    <source>
        <dbReference type="EMBL" id="KAJ7215506.1"/>
    </source>
</evidence>
<name>A0AAD6VP99_9AGAR</name>
<feature type="region of interest" description="Disordered" evidence="1">
    <location>
        <begin position="294"/>
        <end position="316"/>
    </location>
</feature>
<proteinExistence type="predicted"/>
<protein>
    <submittedName>
        <fullName evidence="2">Uncharacterized protein</fullName>
    </submittedName>
</protein>
<comment type="caution">
    <text evidence="2">The sequence shown here is derived from an EMBL/GenBank/DDBJ whole genome shotgun (WGS) entry which is preliminary data.</text>
</comment>
<keyword evidence="3" id="KW-1185">Reference proteome</keyword>
<accession>A0AAD6VP99</accession>
<dbReference type="Proteomes" id="UP001219525">
    <property type="component" value="Unassembled WGS sequence"/>
</dbReference>
<evidence type="ECO:0000256" key="1">
    <source>
        <dbReference type="SAM" id="MobiDB-lite"/>
    </source>
</evidence>
<dbReference type="AlphaFoldDB" id="A0AAD6VP99"/>